<evidence type="ECO:0000313" key="3">
    <source>
        <dbReference type="Proteomes" id="UP000054549"/>
    </source>
</evidence>
<evidence type="ECO:0000256" key="1">
    <source>
        <dbReference type="SAM" id="MobiDB-lite"/>
    </source>
</evidence>
<proteinExistence type="predicted"/>
<keyword evidence="3" id="KW-1185">Reference proteome</keyword>
<dbReference type="InParanoid" id="A0A0C2WKA9"/>
<protein>
    <submittedName>
        <fullName evidence="2">Uncharacterized protein</fullName>
    </submittedName>
</protein>
<feature type="compositionally biased region" description="Basic residues" evidence="1">
    <location>
        <begin position="1"/>
        <end position="13"/>
    </location>
</feature>
<accession>A0A0C2WKA9</accession>
<dbReference type="EMBL" id="KN818412">
    <property type="protein sequence ID" value="KIL56598.1"/>
    <property type="molecule type" value="Genomic_DNA"/>
</dbReference>
<evidence type="ECO:0000313" key="2">
    <source>
        <dbReference type="EMBL" id="KIL56598.1"/>
    </source>
</evidence>
<organism evidence="2 3">
    <name type="scientific">Amanita muscaria (strain Koide BX008)</name>
    <dbReference type="NCBI Taxonomy" id="946122"/>
    <lineage>
        <taxon>Eukaryota</taxon>
        <taxon>Fungi</taxon>
        <taxon>Dikarya</taxon>
        <taxon>Basidiomycota</taxon>
        <taxon>Agaricomycotina</taxon>
        <taxon>Agaricomycetes</taxon>
        <taxon>Agaricomycetidae</taxon>
        <taxon>Agaricales</taxon>
        <taxon>Pluteineae</taxon>
        <taxon>Amanitaceae</taxon>
        <taxon>Amanita</taxon>
    </lineage>
</organism>
<feature type="region of interest" description="Disordered" evidence="1">
    <location>
        <begin position="1"/>
        <end position="29"/>
    </location>
</feature>
<gene>
    <name evidence="2" type="ORF">M378DRAFT_16945</name>
</gene>
<name>A0A0C2WKA9_AMAMK</name>
<reference evidence="2 3" key="1">
    <citation type="submission" date="2014-04" db="EMBL/GenBank/DDBJ databases">
        <title>Evolutionary Origins and Diversification of the Mycorrhizal Mutualists.</title>
        <authorList>
            <consortium name="DOE Joint Genome Institute"/>
            <consortium name="Mycorrhizal Genomics Consortium"/>
            <person name="Kohler A."/>
            <person name="Kuo A."/>
            <person name="Nagy L.G."/>
            <person name="Floudas D."/>
            <person name="Copeland A."/>
            <person name="Barry K.W."/>
            <person name="Cichocki N."/>
            <person name="Veneault-Fourrey C."/>
            <person name="LaButti K."/>
            <person name="Lindquist E.A."/>
            <person name="Lipzen A."/>
            <person name="Lundell T."/>
            <person name="Morin E."/>
            <person name="Murat C."/>
            <person name="Riley R."/>
            <person name="Ohm R."/>
            <person name="Sun H."/>
            <person name="Tunlid A."/>
            <person name="Henrissat B."/>
            <person name="Grigoriev I.V."/>
            <person name="Hibbett D.S."/>
            <person name="Martin F."/>
        </authorList>
    </citation>
    <scope>NUCLEOTIDE SEQUENCE [LARGE SCALE GENOMIC DNA]</scope>
    <source>
        <strain evidence="2 3">Koide BX008</strain>
    </source>
</reference>
<sequence>MTSKRTIRQRLRRPAQGGDGYAFQLGSTNSQHLLGPTKGGMEGKTGPVFTSNLDKPELEPVVYATSLDISELQGIYQEYFQHDRENEDLQRLKNTAPIDISLNDISTSDLGMEVKASIDPGQLAAWLGFAFKNRWLPLEQWSLLSISLNLAHF</sequence>
<dbReference type="HOGENOM" id="CLU_1712795_0_0_1"/>
<dbReference type="Proteomes" id="UP000054549">
    <property type="component" value="Unassembled WGS sequence"/>
</dbReference>
<dbReference type="AlphaFoldDB" id="A0A0C2WKA9"/>